<proteinExistence type="predicted"/>
<sequence>MMAFRERITGVLQGGCTQVWALGTWPFRKTFSVLEVIAEFILTKVKTTAQKLVVLALACLTILFMAVLLYAAFLHLYLPTAEIVRPVHFSFSVCPTGHGLCSFPSANITFWNQDGTRKEILGAGQYYRVVLDLDMPDTPTNRNLGMFQVMMQMYDRDGYISAESKRTAMPKYRSLVMRMLDVFVLSPFYFFELMEQKQLLDVELFSYFVDDYYHPSVGAKIEIQSHMIQFYSARLKFFANFSGLKYILYYWPMMSALGGILYNAMIITAFLLLAIYKKAETLRVISQTLELEAMQGGNQRRQDENMSEEVVEAEVSSSSRNDEDKESLDESKSNQTKSTDQDDADLDLYDLPIVQEPADFLQAEDEQNVDFVAELRHRRIN</sequence>
<dbReference type="CDD" id="cd23995">
    <property type="entry name" value="Seipin_BSCL2_like"/>
    <property type="match status" value="1"/>
</dbReference>
<accession>A0ABM1VT07</accession>
<keyword evidence="4" id="KW-0256">Endoplasmic reticulum</keyword>
<feature type="transmembrane region" description="Helical" evidence="9">
    <location>
        <begin position="175"/>
        <end position="191"/>
    </location>
</feature>
<protein>
    <recommendedName>
        <fullName evidence="2">Seipin</fullName>
    </recommendedName>
</protein>
<dbReference type="RefSeq" id="XP_035825549.1">
    <property type="nucleotide sequence ID" value="XM_035969656.1"/>
</dbReference>
<reference evidence="11" key="1">
    <citation type="submission" date="2025-08" db="UniProtKB">
        <authorList>
            <consortium name="RefSeq"/>
        </authorList>
    </citation>
    <scope>IDENTIFICATION</scope>
</reference>
<dbReference type="Pfam" id="PF06775">
    <property type="entry name" value="Seipin"/>
    <property type="match status" value="1"/>
</dbReference>
<evidence type="ECO:0000256" key="4">
    <source>
        <dbReference type="ARBA" id="ARBA00022824"/>
    </source>
</evidence>
<dbReference type="GeneID" id="101860170"/>
<keyword evidence="5 9" id="KW-1133">Transmembrane helix</keyword>
<feature type="transmembrane region" description="Helical" evidence="9">
    <location>
        <begin position="249"/>
        <end position="276"/>
    </location>
</feature>
<feature type="transmembrane region" description="Helical" evidence="9">
    <location>
        <begin position="52"/>
        <end position="78"/>
    </location>
</feature>
<feature type="compositionally biased region" description="Basic and acidic residues" evidence="8">
    <location>
        <begin position="320"/>
        <end position="332"/>
    </location>
</feature>
<evidence type="ECO:0000313" key="10">
    <source>
        <dbReference type="Proteomes" id="UP000694888"/>
    </source>
</evidence>
<evidence type="ECO:0000313" key="11">
    <source>
        <dbReference type="RefSeq" id="XP_035825549.1"/>
    </source>
</evidence>
<evidence type="ECO:0000256" key="5">
    <source>
        <dbReference type="ARBA" id="ARBA00022989"/>
    </source>
</evidence>
<dbReference type="PANTHER" id="PTHR21212">
    <property type="entry name" value="BERNARDINELLI-SEIP CONGENITAL LIPODYSTROPHY 2 HOMOLOG BSCL2 PROTEIN"/>
    <property type="match status" value="1"/>
</dbReference>
<evidence type="ECO:0000256" key="8">
    <source>
        <dbReference type="SAM" id="MobiDB-lite"/>
    </source>
</evidence>
<comment type="subcellular location">
    <subcellularLocation>
        <location evidence="1">Endoplasmic reticulum membrane</location>
        <topology evidence="1">Multi-pass membrane protein</topology>
    </subcellularLocation>
</comment>
<evidence type="ECO:0000256" key="7">
    <source>
        <dbReference type="ARBA" id="ARBA00023136"/>
    </source>
</evidence>
<organism evidence="10 11">
    <name type="scientific">Aplysia californica</name>
    <name type="common">California sea hare</name>
    <dbReference type="NCBI Taxonomy" id="6500"/>
    <lineage>
        <taxon>Eukaryota</taxon>
        <taxon>Metazoa</taxon>
        <taxon>Spiralia</taxon>
        <taxon>Lophotrochozoa</taxon>
        <taxon>Mollusca</taxon>
        <taxon>Gastropoda</taxon>
        <taxon>Heterobranchia</taxon>
        <taxon>Euthyneura</taxon>
        <taxon>Tectipleura</taxon>
        <taxon>Aplysiida</taxon>
        <taxon>Aplysioidea</taxon>
        <taxon>Aplysiidae</taxon>
        <taxon>Aplysia</taxon>
    </lineage>
</organism>
<evidence type="ECO:0000256" key="2">
    <source>
        <dbReference type="ARBA" id="ARBA00022064"/>
    </source>
</evidence>
<evidence type="ECO:0000256" key="9">
    <source>
        <dbReference type="SAM" id="Phobius"/>
    </source>
</evidence>
<keyword evidence="3 9" id="KW-0812">Transmembrane</keyword>
<gene>
    <name evidence="11" type="primary">LOC101860170</name>
</gene>
<dbReference type="PANTHER" id="PTHR21212:SF0">
    <property type="entry name" value="SEIPIN"/>
    <property type="match status" value="1"/>
</dbReference>
<evidence type="ECO:0000256" key="1">
    <source>
        <dbReference type="ARBA" id="ARBA00004477"/>
    </source>
</evidence>
<feature type="region of interest" description="Disordered" evidence="8">
    <location>
        <begin position="294"/>
        <end position="348"/>
    </location>
</feature>
<evidence type="ECO:0000256" key="6">
    <source>
        <dbReference type="ARBA" id="ARBA00023098"/>
    </source>
</evidence>
<keyword evidence="10" id="KW-1185">Reference proteome</keyword>
<keyword evidence="6" id="KW-0443">Lipid metabolism</keyword>
<evidence type="ECO:0000256" key="3">
    <source>
        <dbReference type="ARBA" id="ARBA00022692"/>
    </source>
</evidence>
<dbReference type="InterPro" id="IPR009617">
    <property type="entry name" value="Seipin"/>
</dbReference>
<dbReference type="Proteomes" id="UP000694888">
    <property type="component" value="Unplaced"/>
</dbReference>
<name>A0ABM1VT07_APLCA</name>
<keyword evidence="7 9" id="KW-0472">Membrane</keyword>